<evidence type="ECO:0000313" key="3">
    <source>
        <dbReference type="EMBL" id="KAF2828488.1"/>
    </source>
</evidence>
<protein>
    <submittedName>
        <fullName evidence="3">Uncharacterized protein</fullName>
    </submittedName>
</protein>
<feature type="compositionally biased region" description="Polar residues" evidence="2">
    <location>
        <begin position="163"/>
        <end position="180"/>
    </location>
</feature>
<accession>A0A6A7A6T3</accession>
<reference evidence="3" key="1">
    <citation type="journal article" date="2020" name="Stud. Mycol.">
        <title>101 Dothideomycetes genomes: a test case for predicting lifestyles and emergence of pathogens.</title>
        <authorList>
            <person name="Haridas S."/>
            <person name="Albert R."/>
            <person name="Binder M."/>
            <person name="Bloem J."/>
            <person name="Labutti K."/>
            <person name="Salamov A."/>
            <person name="Andreopoulos B."/>
            <person name="Baker S."/>
            <person name="Barry K."/>
            <person name="Bills G."/>
            <person name="Bluhm B."/>
            <person name="Cannon C."/>
            <person name="Castanera R."/>
            <person name="Culley D."/>
            <person name="Daum C."/>
            <person name="Ezra D."/>
            <person name="Gonzalez J."/>
            <person name="Henrissat B."/>
            <person name="Kuo A."/>
            <person name="Liang C."/>
            <person name="Lipzen A."/>
            <person name="Lutzoni F."/>
            <person name="Magnuson J."/>
            <person name="Mondo S."/>
            <person name="Nolan M."/>
            <person name="Ohm R."/>
            <person name="Pangilinan J."/>
            <person name="Park H.-J."/>
            <person name="Ramirez L."/>
            <person name="Alfaro M."/>
            <person name="Sun H."/>
            <person name="Tritt A."/>
            <person name="Yoshinaga Y."/>
            <person name="Zwiers L.-H."/>
            <person name="Turgeon B."/>
            <person name="Goodwin S."/>
            <person name="Spatafora J."/>
            <person name="Crous P."/>
            <person name="Grigoriev I."/>
        </authorList>
    </citation>
    <scope>NUCLEOTIDE SEQUENCE</scope>
    <source>
        <strain evidence="3">CBS 113818</strain>
    </source>
</reference>
<dbReference type="AlphaFoldDB" id="A0A6A7A6T3"/>
<keyword evidence="4" id="KW-1185">Reference proteome</keyword>
<feature type="region of interest" description="Disordered" evidence="2">
    <location>
        <begin position="528"/>
        <end position="549"/>
    </location>
</feature>
<evidence type="ECO:0000256" key="1">
    <source>
        <dbReference type="SAM" id="Coils"/>
    </source>
</evidence>
<feature type="region of interest" description="Disordered" evidence="2">
    <location>
        <begin position="343"/>
        <end position="370"/>
    </location>
</feature>
<organism evidence="3 4">
    <name type="scientific">Ophiobolus disseminans</name>
    <dbReference type="NCBI Taxonomy" id="1469910"/>
    <lineage>
        <taxon>Eukaryota</taxon>
        <taxon>Fungi</taxon>
        <taxon>Dikarya</taxon>
        <taxon>Ascomycota</taxon>
        <taxon>Pezizomycotina</taxon>
        <taxon>Dothideomycetes</taxon>
        <taxon>Pleosporomycetidae</taxon>
        <taxon>Pleosporales</taxon>
        <taxon>Pleosporineae</taxon>
        <taxon>Phaeosphaeriaceae</taxon>
        <taxon>Ophiobolus</taxon>
    </lineage>
</organism>
<dbReference type="Proteomes" id="UP000799424">
    <property type="component" value="Unassembled WGS sequence"/>
</dbReference>
<dbReference type="OrthoDB" id="3792817at2759"/>
<feature type="compositionally biased region" description="Polar residues" evidence="2">
    <location>
        <begin position="194"/>
        <end position="208"/>
    </location>
</feature>
<feature type="region of interest" description="Disordered" evidence="2">
    <location>
        <begin position="188"/>
        <end position="215"/>
    </location>
</feature>
<evidence type="ECO:0000256" key="2">
    <source>
        <dbReference type="SAM" id="MobiDB-lite"/>
    </source>
</evidence>
<gene>
    <name evidence="3" type="ORF">CC86DRAFT_437790</name>
</gene>
<feature type="region of interest" description="Disordered" evidence="2">
    <location>
        <begin position="161"/>
        <end position="180"/>
    </location>
</feature>
<keyword evidence="1" id="KW-0175">Coiled coil</keyword>
<feature type="coiled-coil region" evidence="1">
    <location>
        <begin position="101"/>
        <end position="131"/>
    </location>
</feature>
<proteinExistence type="predicted"/>
<dbReference type="EMBL" id="MU006222">
    <property type="protein sequence ID" value="KAF2828488.1"/>
    <property type="molecule type" value="Genomic_DNA"/>
</dbReference>
<sequence length="650" mass="69455">MPGVQKHIENARIAAHRAQAQRVYVSGLEGQQSLQTGVAYHYRGHYLYAFPAGNPIEPVPFSTKKGINIVGTIQDVAPIYDPKAPDLVPESSIAALNKSRLHTLQAQKEQEEEARRQVAQAMDQVEEAIEDDDIQMPTIVRPGPPALPSIHGGVSLLGMTPLIPSQASSRNPSRAGSHTSLSALAAHDARANVTHRSSTPSLRLQEPQQRGDDARRSFEAYYPESRASRPSSAHPSMHRLMLSRSDFGSLQADPGRMLQRFASDPSGLLDLSTPFPASRDGFVTSLNKATSRDSLYAGGLGYSQYSRVPTPTATPALSRMGSISGLANLAVLDERGSYTDASLGAGPGPQIVSRGPSPLGTPNLSRAGSRAGSHIDLTDLTIYDGTYYAEGATATGQSLLRSSARGASDPSLRSLFKPAGMETPGYTFGSTLAPLNAHTPADYAKPRTFTPHDRALYLAVSAPGSRLPSRAVSPDRHAVTQAEQAIRPIASTSRLHQLLAGGRPPHPLSAQVNDPNNTPTEPWIEIPSRPVSPTHLFSPPNSRNKPIGTGRPRRASMLLNQAHNAAKQEPGLGSQGVVKARVPKCCVHGEGCDGVSVSGTWKTRLAEQTGGFSEEYAVVHGAGGRRMVDWYGLLKEELEGVEGMRMTMAH</sequence>
<evidence type="ECO:0000313" key="4">
    <source>
        <dbReference type="Proteomes" id="UP000799424"/>
    </source>
</evidence>
<name>A0A6A7A6T3_9PLEO</name>